<evidence type="ECO:0000313" key="1">
    <source>
        <dbReference type="EMBL" id="KAI3725124.1"/>
    </source>
</evidence>
<name>A0ACB9BT76_9ASTR</name>
<organism evidence="1 2">
    <name type="scientific">Smallanthus sonchifolius</name>
    <dbReference type="NCBI Taxonomy" id="185202"/>
    <lineage>
        <taxon>Eukaryota</taxon>
        <taxon>Viridiplantae</taxon>
        <taxon>Streptophyta</taxon>
        <taxon>Embryophyta</taxon>
        <taxon>Tracheophyta</taxon>
        <taxon>Spermatophyta</taxon>
        <taxon>Magnoliopsida</taxon>
        <taxon>eudicotyledons</taxon>
        <taxon>Gunneridae</taxon>
        <taxon>Pentapetalae</taxon>
        <taxon>asterids</taxon>
        <taxon>campanulids</taxon>
        <taxon>Asterales</taxon>
        <taxon>Asteraceae</taxon>
        <taxon>Asteroideae</taxon>
        <taxon>Heliantheae alliance</taxon>
        <taxon>Millerieae</taxon>
        <taxon>Smallanthus</taxon>
    </lineage>
</organism>
<evidence type="ECO:0000313" key="2">
    <source>
        <dbReference type="Proteomes" id="UP001056120"/>
    </source>
</evidence>
<sequence length="117" mass="12872">MSTESTTTPLLRPRQGAGESQSRGGRANTLTLLLGRDSRYHGVSMLLRETAVPPLKEIRVDWGLIDFGSYAVKMGDIIELAVVDIGIADTKSTFALAEYIVDLFARYRKMGVNILNL</sequence>
<reference evidence="1 2" key="2">
    <citation type="journal article" date="2022" name="Mol. Ecol. Resour.">
        <title>The genomes of chicory, endive, great burdock and yacon provide insights into Asteraceae paleo-polyploidization history and plant inulin production.</title>
        <authorList>
            <person name="Fan W."/>
            <person name="Wang S."/>
            <person name="Wang H."/>
            <person name="Wang A."/>
            <person name="Jiang F."/>
            <person name="Liu H."/>
            <person name="Zhao H."/>
            <person name="Xu D."/>
            <person name="Zhang Y."/>
        </authorList>
    </citation>
    <scope>NUCLEOTIDE SEQUENCE [LARGE SCALE GENOMIC DNA]</scope>
    <source>
        <strain evidence="2">cv. Yunnan</strain>
        <tissue evidence="1">Leaves</tissue>
    </source>
</reference>
<gene>
    <name evidence="1" type="ORF">L1987_64900</name>
</gene>
<dbReference type="Proteomes" id="UP001056120">
    <property type="component" value="Linkage Group LG22"/>
</dbReference>
<reference evidence="2" key="1">
    <citation type="journal article" date="2022" name="Mol. Ecol. Resour.">
        <title>The genomes of chicory, endive, great burdock and yacon provide insights into Asteraceae palaeo-polyploidization history and plant inulin production.</title>
        <authorList>
            <person name="Fan W."/>
            <person name="Wang S."/>
            <person name="Wang H."/>
            <person name="Wang A."/>
            <person name="Jiang F."/>
            <person name="Liu H."/>
            <person name="Zhao H."/>
            <person name="Xu D."/>
            <person name="Zhang Y."/>
        </authorList>
    </citation>
    <scope>NUCLEOTIDE SEQUENCE [LARGE SCALE GENOMIC DNA]</scope>
    <source>
        <strain evidence="2">cv. Yunnan</strain>
    </source>
</reference>
<comment type="caution">
    <text evidence="1">The sequence shown here is derived from an EMBL/GenBank/DDBJ whole genome shotgun (WGS) entry which is preliminary data.</text>
</comment>
<proteinExistence type="predicted"/>
<accession>A0ACB9BT76</accession>
<protein>
    <submittedName>
        <fullName evidence="1">Uncharacterized protein</fullName>
    </submittedName>
</protein>
<dbReference type="EMBL" id="CM042039">
    <property type="protein sequence ID" value="KAI3725124.1"/>
    <property type="molecule type" value="Genomic_DNA"/>
</dbReference>
<keyword evidence="2" id="KW-1185">Reference proteome</keyword>